<evidence type="ECO:0000256" key="3">
    <source>
        <dbReference type="ARBA" id="ARBA00022458"/>
    </source>
</evidence>
<dbReference type="SUPFAM" id="SSF52540">
    <property type="entry name" value="P-loop containing nucleoside triphosphate hydrolases"/>
    <property type="match status" value="1"/>
</dbReference>
<dbReference type="AlphaFoldDB" id="F2NI64"/>
<protein>
    <submittedName>
        <fullName evidence="7">Sulfate-transporting ATPase</fullName>
        <ecNumber evidence="7">3.6.3.25</ecNumber>
    </submittedName>
</protein>
<evidence type="ECO:0000313" key="7">
    <source>
        <dbReference type="EMBL" id="AEB09833.1"/>
    </source>
</evidence>
<dbReference type="GO" id="GO:0005524">
    <property type="term" value="F:ATP binding"/>
    <property type="evidence" value="ECO:0007669"/>
    <property type="project" value="UniProtKB-KW"/>
</dbReference>
<dbReference type="InterPro" id="IPR027417">
    <property type="entry name" value="P-loop_NTPase"/>
</dbReference>
<keyword evidence="5" id="KW-0067">ATP-binding</keyword>
<keyword evidence="8" id="KW-1185">Reference proteome</keyword>
<dbReference type="eggNOG" id="COG1131">
    <property type="taxonomic scope" value="Bacteria"/>
</dbReference>
<proteinExistence type="inferred from homology"/>
<evidence type="ECO:0000256" key="5">
    <source>
        <dbReference type="ARBA" id="ARBA00022840"/>
    </source>
</evidence>
<dbReference type="InterPro" id="IPR003593">
    <property type="entry name" value="AAA+_ATPase"/>
</dbReference>
<dbReference type="HOGENOM" id="CLU_000604_1_2_7"/>
<comment type="similarity">
    <text evidence="1">Belongs to the ABC transporter superfamily.</text>
</comment>
<feature type="domain" description="ABC transporter" evidence="6">
    <location>
        <begin position="18"/>
        <end position="249"/>
    </location>
</feature>
<keyword evidence="3" id="KW-0536">Nodulation</keyword>
<organism evidence="7 8">
    <name type="scientific">Desulfobacca acetoxidans (strain ATCC 700848 / DSM 11109 / ASRB2)</name>
    <dbReference type="NCBI Taxonomy" id="880072"/>
    <lineage>
        <taxon>Bacteria</taxon>
        <taxon>Pseudomonadati</taxon>
        <taxon>Thermodesulfobacteriota</taxon>
        <taxon>Desulfobaccia</taxon>
        <taxon>Desulfobaccales</taxon>
        <taxon>Desulfobaccaceae</taxon>
        <taxon>Desulfobacca</taxon>
    </lineage>
</organism>
<dbReference type="EMBL" id="CP002629">
    <property type="protein sequence ID" value="AEB09833.1"/>
    <property type="molecule type" value="Genomic_DNA"/>
</dbReference>
<dbReference type="PANTHER" id="PTHR42711:SF5">
    <property type="entry name" value="ABC TRANSPORTER ATP-BINDING PROTEIN NATA"/>
    <property type="match status" value="1"/>
</dbReference>
<dbReference type="PROSITE" id="PS00211">
    <property type="entry name" value="ABC_TRANSPORTER_1"/>
    <property type="match status" value="1"/>
</dbReference>
<sequence>MKGLLPTESVHKNNSVAIKVAGLSKSYGKLKALEDVSFAIQRGTIFGYLGPNGAGKTTTIKILCGLLEREAGEVNIGGADIALDPVRVKQRIGVTPDESNLYPELSCQRNLEYLGELYGLPRSARQARRRELLETFALTDKAHTPFGALSHGMKRRLTLAAALVHAPEILFLDEPTTGLDAPSARSLRQLIQKINREQHATIFLTTHNLYEAEVLCHQILIIYKGRVVAEGTVPEIRRRVGGLKNLEVTFDQEVDANWWQVVATRGTPPAYLDGRWRLKIASHEVNLVLGRLLAWAEAAGVKIMDLVIGEVNLEEAFLAILEEKSQSKEGSV</sequence>
<dbReference type="STRING" id="880072.Desac_2002"/>
<keyword evidence="2" id="KW-0813">Transport</keyword>
<dbReference type="RefSeq" id="WP_013706942.1">
    <property type="nucleotide sequence ID" value="NC_015388.1"/>
</dbReference>
<evidence type="ECO:0000256" key="4">
    <source>
        <dbReference type="ARBA" id="ARBA00022741"/>
    </source>
</evidence>
<name>F2NI64_DESAR</name>
<evidence type="ECO:0000256" key="2">
    <source>
        <dbReference type="ARBA" id="ARBA00022448"/>
    </source>
</evidence>
<evidence type="ECO:0000259" key="6">
    <source>
        <dbReference type="PROSITE" id="PS50893"/>
    </source>
</evidence>
<dbReference type="InterPro" id="IPR050763">
    <property type="entry name" value="ABC_transporter_ATP-binding"/>
</dbReference>
<evidence type="ECO:0000313" key="8">
    <source>
        <dbReference type="Proteomes" id="UP000000483"/>
    </source>
</evidence>
<dbReference type="KEGG" id="dao:Desac_2002"/>
<dbReference type="InterPro" id="IPR003439">
    <property type="entry name" value="ABC_transporter-like_ATP-bd"/>
</dbReference>
<dbReference type="Gene3D" id="3.40.50.300">
    <property type="entry name" value="P-loop containing nucleotide triphosphate hydrolases"/>
    <property type="match status" value="1"/>
</dbReference>
<dbReference type="GO" id="GO:0016887">
    <property type="term" value="F:ATP hydrolysis activity"/>
    <property type="evidence" value="ECO:0007669"/>
    <property type="project" value="InterPro"/>
</dbReference>
<dbReference type="SMART" id="SM00382">
    <property type="entry name" value="AAA"/>
    <property type="match status" value="1"/>
</dbReference>
<keyword evidence="4" id="KW-0547">Nucleotide-binding</keyword>
<dbReference type="Proteomes" id="UP000000483">
    <property type="component" value="Chromosome"/>
</dbReference>
<gene>
    <name evidence="7" type="ordered locus">Desac_2002</name>
</gene>
<accession>F2NI64</accession>
<reference evidence="8" key="2">
    <citation type="submission" date="2011-03" db="EMBL/GenBank/DDBJ databases">
        <title>The complete genome of Desulfobacca acetoxidans DSM 11109.</title>
        <authorList>
            <consortium name="US DOE Joint Genome Institute (JGI-PGF)"/>
            <person name="Lucas S."/>
            <person name="Copeland A."/>
            <person name="Lapidus A."/>
            <person name="Bruce D."/>
            <person name="Goodwin L."/>
            <person name="Pitluck S."/>
            <person name="Peters L."/>
            <person name="Kyrpides N."/>
            <person name="Mavromatis K."/>
            <person name="Ivanova N."/>
            <person name="Ovchinnikova G."/>
            <person name="Teshima H."/>
            <person name="Detter J.C."/>
            <person name="Han C."/>
            <person name="Land M."/>
            <person name="Hauser L."/>
            <person name="Markowitz V."/>
            <person name="Cheng J.-F."/>
            <person name="Hugenholtz P."/>
            <person name="Woyke T."/>
            <person name="Wu D."/>
            <person name="Spring S."/>
            <person name="Schueler E."/>
            <person name="Brambilla E."/>
            <person name="Klenk H.-P."/>
            <person name="Eisen J.A."/>
        </authorList>
    </citation>
    <scope>NUCLEOTIDE SEQUENCE [LARGE SCALE GENOMIC DNA]</scope>
    <source>
        <strain evidence="8">ATCC 700848 / DSM 11109 / ASRB2</strain>
    </source>
</reference>
<dbReference type="PANTHER" id="PTHR42711">
    <property type="entry name" value="ABC TRANSPORTER ATP-BINDING PROTEIN"/>
    <property type="match status" value="1"/>
</dbReference>
<evidence type="ECO:0000256" key="1">
    <source>
        <dbReference type="ARBA" id="ARBA00005417"/>
    </source>
</evidence>
<dbReference type="EC" id="3.6.3.25" evidence="7"/>
<dbReference type="PROSITE" id="PS50893">
    <property type="entry name" value="ABC_TRANSPORTER_2"/>
    <property type="match status" value="1"/>
</dbReference>
<dbReference type="InterPro" id="IPR017871">
    <property type="entry name" value="ABC_transporter-like_CS"/>
</dbReference>
<dbReference type="Pfam" id="PF00005">
    <property type="entry name" value="ABC_tran"/>
    <property type="match status" value="1"/>
</dbReference>
<reference evidence="7 8" key="1">
    <citation type="journal article" date="2011" name="Stand. Genomic Sci.">
        <title>Complete genome sequence of the acetate-degrading sulfate reducer Desulfobacca acetoxidans type strain (ASRB2).</title>
        <authorList>
            <person name="Goker M."/>
            <person name="Teshima H."/>
            <person name="Lapidus A."/>
            <person name="Nolan M."/>
            <person name="Lucas S."/>
            <person name="Hammon N."/>
            <person name="Deshpande S."/>
            <person name="Cheng J.F."/>
            <person name="Tapia R."/>
            <person name="Han C."/>
            <person name="Goodwin L."/>
            <person name="Pitluck S."/>
            <person name="Huntemann M."/>
            <person name="Liolios K."/>
            <person name="Ivanova N."/>
            <person name="Pagani I."/>
            <person name="Mavromatis K."/>
            <person name="Ovchinikova G."/>
            <person name="Pati A."/>
            <person name="Chen A."/>
            <person name="Palaniappan K."/>
            <person name="Land M."/>
            <person name="Hauser L."/>
            <person name="Brambilla E.M."/>
            <person name="Rohde M."/>
            <person name="Spring S."/>
            <person name="Detter J.C."/>
            <person name="Woyke T."/>
            <person name="Bristow J."/>
            <person name="Eisen J.A."/>
            <person name="Markowitz V."/>
            <person name="Hugenholtz P."/>
            <person name="Kyrpides N.C."/>
            <person name="Klenk H.P."/>
        </authorList>
    </citation>
    <scope>NUCLEOTIDE SEQUENCE [LARGE SCALE GENOMIC DNA]</scope>
    <source>
        <strain evidence="8">ATCC 700848 / DSM 11109 / ASRB2</strain>
    </source>
</reference>
<keyword evidence="7" id="KW-0378">Hydrolase</keyword>